<dbReference type="OrthoDB" id="2254214at2"/>
<evidence type="ECO:0000259" key="16">
    <source>
        <dbReference type="Pfam" id="PF02775"/>
    </source>
</evidence>
<dbReference type="FunFam" id="3.40.50.970:FF:000016">
    <property type="entry name" value="Acetolactate synthase"/>
    <property type="match status" value="1"/>
</dbReference>
<dbReference type="Pfam" id="PF02775">
    <property type="entry name" value="TPP_enzyme_C"/>
    <property type="match status" value="1"/>
</dbReference>
<protein>
    <recommendedName>
        <fullName evidence="4 14">Acetolactate synthase</fullName>
        <ecNumber evidence="4 14">2.2.1.6</ecNumber>
    </recommendedName>
</protein>
<evidence type="ECO:0000256" key="12">
    <source>
        <dbReference type="ARBA" id="ARBA00023304"/>
    </source>
</evidence>
<dbReference type="RefSeq" id="WP_092209994.1">
    <property type="nucleotide sequence ID" value="NZ_FMUX01000004.1"/>
</dbReference>
<evidence type="ECO:0000259" key="15">
    <source>
        <dbReference type="Pfam" id="PF00205"/>
    </source>
</evidence>
<dbReference type="UniPathway" id="UPA00047">
    <property type="reaction ID" value="UER00055"/>
</dbReference>
<evidence type="ECO:0000256" key="7">
    <source>
        <dbReference type="ARBA" id="ARBA00022679"/>
    </source>
</evidence>
<dbReference type="EC" id="2.2.1.6" evidence="4 14"/>
<dbReference type="SUPFAM" id="SSF52467">
    <property type="entry name" value="DHS-like NAD/FAD-binding domain"/>
    <property type="match status" value="1"/>
</dbReference>
<proteinExistence type="inferred from homology"/>
<keyword evidence="7 14" id="KW-0808">Transferase</keyword>
<evidence type="ECO:0000256" key="10">
    <source>
        <dbReference type="ARBA" id="ARBA00022842"/>
    </source>
</evidence>
<dbReference type="UniPathway" id="UPA00049">
    <property type="reaction ID" value="UER00059"/>
</dbReference>
<evidence type="ECO:0000256" key="4">
    <source>
        <dbReference type="ARBA" id="ARBA00013145"/>
    </source>
</evidence>
<dbReference type="Gene3D" id="3.40.50.1220">
    <property type="entry name" value="TPP-binding domain"/>
    <property type="match status" value="1"/>
</dbReference>
<dbReference type="CDD" id="cd02015">
    <property type="entry name" value="TPP_AHAS"/>
    <property type="match status" value="1"/>
</dbReference>
<dbReference type="InterPro" id="IPR029035">
    <property type="entry name" value="DHS-like_NAD/FAD-binding_dom"/>
</dbReference>
<keyword evidence="8 14" id="KW-0479">Metal-binding</keyword>
<evidence type="ECO:0000313" key="19">
    <source>
        <dbReference type="Proteomes" id="UP000198870"/>
    </source>
</evidence>
<dbReference type="Pfam" id="PF02776">
    <property type="entry name" value="TPP_enzyme_N"/>
    <property type="match status" value="1"/>
</dbReference>
<evidence type="ECO:0000256" key="14">
    <source>
        <dbReference type="RuleBase" id="RU003591"/>
    </source>
</evidence>
<dbReference type="FunFam" id="3.40.50.970:FF:000007">
    <property type="entry name" value="Acetolactate synthase"/>
    <property type="match status" value="1"/>
</dbReference>
<dbReference type="InterPro" id="IPR045229">
    <property type="entry name" value="TPP_enz"/>
</dbReference>
<dbReference type="GO" id="GO:0030976">
    <property type="term" value="F:thiamine pyrophosphate binding"/>
    <property type="evidence" value="ECO:0007669"/>
    <property type="project" value="UniProtKB-UniRule"/>
</dbReference>
<dbReference type="FunFam" id="3.40.50.1220:FF:000008">
    <property type="entry name" value="Acetolactate synthase"/>
    <property type="match status" value="1"/>
</dbReference>
<keyword evidence="5 14" id="KW-0028">Amino-acid biosynthesis</keyword>
<dbReference type="GO" id="GO:0003984">
    <property type="term" value="F:acetolactate synthase activity"/>
    <property type="evidence" value="ECO:0007669"/>
    <property type="project" value="UniProtKB-EC"/>
</dbReference>
<dbReference type="InterPro" id="IPR039368">
    <property type="entry name" value="AHAS_TPP"/>
</dbReference>
<dbReference type="EMBL" id="FMUX01000004">
    <property type="protein sequence ID" value="SCY14319.1"/>
    <property type="molecule type" value="Genomic_DNA"/>
</dbReference>
<dbReference type="InterPro" id="IPR012846">
    <property type="entry name" value="Acetolactate_synth_lsu"/>
</dbReference>
<comment type="cofactor">
    <cofactor evidence="14">
        <name>thiamine diphosphate</name>
        <dbReference type="ChEBI" id="CHEBI:58937"/>
    </cofactor>
    <text evidence="14">Binds 1 thiamine pyrophosphate per subunit.</text>
</comment>
<keyword evidence="6" id="KW-0285">Flavoprotein</keyword>
<feature type="domain" description="Thiamine pyrophosphate enzyme N-terminal TPP-binding" evidence="17">
    <location>
        <begin position="5"/>
        <end position="118"/>
    </location>
</feature>
<reference evidence="18 19" key="1">
    <citation type="submission" date="2016-10" db="EMBL/GenBank/DDBJ databases">
        <authorList>
            <person name="de Groot N.N."/>
        </authorList>
    </citation>
    <scope>NUCLEOTIDE SEQUENCE [LARGE SCALE GENOMIC DNA]</scope>
    <source>
        <strain evidence="18 19">AA1</strain>
    </source>
</reference>
<dbReference type="InterPro" id="IPR000399">
    <property type="entry name" value="TPP-bd_CS"/>
</dbReference>
<keyword evidence="10 14" id="KW-0460">Magnesium</keyword>
<evidence type="ECO:0000256" key="1">
    <source>
        <dbReference type="ARBA" id="ARBA00004974"/>
    </source>
</evidence>
<comment type="pathway">
    <text evidence="1 14">Amino-acid biosynthesis; L-isoleucine biosynthesis; L-isoleucine from 2-oxobutanoate: step 1/4.</text>
</comment>
<comment type="catalytic activity">
    <reaction evidence="13 14">
        <text>2 pyruvate + H(+) = (2S)-2-acetolactate + CO2</text>
        <dbReference type="Rhea" id="RHEA:25249"/>
        <dbReference type="ChEBI" id="CHEBI:15361"/>
        <dbReference type="ChEBI" id="CHEBI:15378"/>
        <dbReference type="ChEBI" id="CHEBI:16526"/>
        <dbReference type="ChEBI" id="CHEBI:58476"/>
        <dbReference type="EC" id="2.2.1.6"/>
    </reaction>
</comment>
<dbReference type="PROSITE" id="PS00187">
    <property type="entry name" value="TPP_ENZYMES"/>
    <property type="match status" value="1"/>
</dbReference>
<evidence type="ECO:0000256" key="13">
    <source>
        <dbReference type="ARBA" id="ARBA00048670"/>
    </source>
</evidence>
<evidence type="ECO:0000313" key="18">
    <source>
        <dbReference type="EMBL" id="SCY14319.1"/>
    </source>
</evidence>
<dbReference type="InterPro" id="IPR012000">
    <property type="entry name" value="Thiamin_PyroP_enz_cen_dom"/>
</dbReference>
<dbReference type="GO" id="GO:0009097">
    <property type="term" value="P:isoleucine biosynthetic process"/>
    <property type="evidence" value="ECO:0007669"/>
    <property type="project" value="UniProtKB-UniPathway"/>
</dbReference>
<feature type="domain" description="Thiamine pyrophosphate enzyme TPP-binding" evidence="16">
    <location>
        <begin position="380"/>
        <end position="528"/>
    </location>
</feature>
<dbReference type="InterPro" id="IPR029061">
    <property type="entry name" value="THDP-binding"/>
</dbReference>
<gene>
    <name evidence="18" type="ORF">SAMN05216233_104202</name>
</gene>
<evidence type="ECO:0000256" key="8">
    <source>
        <dbReference type="ARBA" id="ARBA00022723"/>
    </source>
</evidence>
<keyword evidence="19" id="KW-1185">Reference proteome</keyword>
<evidence type="ECO:0000256" key="6">
    <source>
        <dbReference type="ARBA" id="ARBA00022630"/>
    </source>
</evidence>
<dbReference type="NCBIfam" id="TIGR00118">
    <property type="entry name" value="acolac_lg"/>
    <property type="match status" value="1"/>
</dbReference>
<dbReference type="InterPro" id="IPR012001">
    <property type="entry name" value="Thiamin_PyroP_enz_TPP-bd_dom"/>
</dbReference>
<evidence type="ECO:0000256" key="2">
    <source>
        <dbReference type="ARBA" id="ARBA00005025"/>
    </source>
</evidence>
<sequence length="557" mass="58905">MEYSGAEIVIKLLERQGVECLAGIPGGTNLPLYDALRESPIRHVLARHEQGAGFIAQGMARSTGVPAVCFATSGPGVTNLITAIADAHLDSVPVVAISGQTPMSLMGTDAFQEVDTFGMSLPITKHNFLVRSAGELLEVIPEAFRIAMSGRPGPVWVDIPKDVQTEMLHIDTFPETGTKLCPSSPREDVLIAAAEMINGAERPVFYAGGGVVNSGAGARVKALCEKAGIPVVTTLMGLGLMPADSPLSLGMLGMHGARATNLILDQADLLIAAGVRFDDRATGRIAAFCPHARIIHMDIDEAEIDKLRPSDCSIQGDAGEILSGLLPRVEGRARRTWDASVASMKETHPTPAGDLDDAKPPALIRRIGHLAARDAYVATDVGQHQMWVAQHYPHHEAGRLLTSGGLGTMGFGLPAAIGAALANPDSPVICFSGDGSIMMNIQELATLAEQDLNVKVIVLNNGALGLVRQQQELFYGARYMASQYDRNPDLSAIARGFGIPGRRLPLAACTDGALAEFLHSRGPALLDITIPQEANVYPMVPPGAANTRMIEEGATHD</sequence>
<dbReference type="Pfam" id="PF00205">
    <property type="entry name" value="TPP_enzyme_M"/>
    <property type="match status" value="1"/>
</dbReference>
<evidence type="ECO:0000256" key="9">
    <source>
        <dbReference type="ARBA" id="ARBA00022827"/>
    </source>
</evidence>
<dbReference type="PANTHER" id="PTHR18968:SF170">
    <property type="entry name" value="ACETOLACTATE SYNTHASE ISOZYME 1 LARGE SUBUNIT"/>
    <property type="match status" value="1"/>
</dbReference>
<dbReference type="InterPro" id="IPR011766">
    <property type="entry name" value="TPP_enzyme_TPP-bd"/>
</dbReference>
<dbReference type="GO" id="GO:0000287">
    <property type="term" value="F:magnesium ion binding"/>
    <property type="evidence" value="ECO:0007669"/>
    <property type="project" value="UniProtKB-UniRule"/>
</dbReference>
<dbReference type="GO" id="GO:0005948">
    <property type="term" value="C:acetolactate synthase complex"/>
    <property type="evidence" value="ECO:0007669"/>
    <property type="project" value="TreeGrafter"/>
</dbReference>
<keyword evidence="11 14" id="KW-0786">Thiamine pyrophosphate</keyword>
<comment type="cofactor">
    <cofactor evidence="14">
        <name>Mg(2+)</name>
        <dbReference type="ChEBI" id="CHEBI:18420"/>
    </cofactor>
    <text evidence="14">Binds 1 Mg(2+) ion per subunit.</text>
</comment>
<keyword evidence="9" id="KW-0274">FAD</keyword>
<comment type="pathway">
    <text evidence="2 14">Amino-acid biosynthesis; L-valine biosynthesis; L-valine from pyruvate: step 1/4.</text>
</comment>
<comment type="similarity">
    <text evidence="3 14">Belongs to the TPP enzyme family.</text>
</comment>
<dbReference type="GO" id="GO:0009099">
    <property type="term" value="P:L-valine biosynthetic process"/>
    <property type="evidence" value="ECO:0007669"/>
    <property type="project" value="UniProtKB-UniPathway"/>
</dbReference>
<evidence type="ECO:0000256" key="3">
    <source>
        <dbReference type="ARBA" id="ARBA00007812"/>
    </source>
</evidence>
<dbReference type="AlphaFoldDB" id="A0A1G5DHE1"/>
<evidence type="ECO:0000259" key="17">
    <source>
        <dbReference type="Pfam" id="PF02776"/>
    </source>
</evidence>
<feature type="domain" description="Thiamine pyrophosphate enzyme central" evidence="15">
    <location>
        <begin position="192"/>
        <end position="325"/>
    </location>
</feature>
<dbReference type="STRING" id="419481.SAMN05216233_104202"/>
<dbReference type="SUPFAM" id="SSF52518">
    <property type="entry name" value="Thiamin diphosphate-binding fold (THDP-binding)"/>
    <property type="match status" value="2"/>
</dbReference>
<name>A0A1G5DHE1_9BACT</name>
<dbReference type="Gene3D" id="3.40.50.970">
    <property type="match status" value="2"/>
</dbReference>
<evidence type="ECO:0000256" key="5">
    <source>
        <dbReference type="ARBA" id="ARBA00022605"/>
    </source>
</evidence>
<dbReference type="Proteomes" id="UP000198870">
    <property type="component" value="Unassembled WGS sequence"/>
</dbReference>
<evidence type="ECO:0000256" key="11">
    <source>
        <dbReference type="ARBA" id="ARBA00023052"/>
    </source>
</evidence>
<dbReference type="PANTHER" id="PTHR18968">
    <property type="entry name" value="THIAMINE PYROPHOSPHATE ENZYMES"/>
    <property type="match status" value="1"/>
</dbReference>
<accession>A0A1G5DHE1</accession>
<dbReference type="GO" id="GO:0050660">
    <property type="term" value="F:flavin adenine dinucleotide binding"/>
    <property type="evidence" value="ECO:0007669"/>
    <property type="project" value="InterPro"/>
</dbReference>
<dbReference type="CDD" id="cd07035">
    <property type="entry name" value="TPP_PYR_POX_like"/>
    <property type="match status" value="1"/>
</dbReference>
<organism evidence="18 19">
    <name type="scientific">Desulfoluna spongiiphila</name>
    <dbReference type="NCBI Taxonomy" id="419481"/>
    <lineage>
        <taxon>Bacteria</taxon>
        <taxon>Pseudomonadati</taxon>
        <taxon>Thermodesulfobacteriota</taxon>
        <taxon>Desulfobacteria</taxon>
        <taxon>Desulfobacterales</taxon>
        <taxon>Desulfolunaceae</taxon>
        <taxon>Desulfoluna</taxon>
    </lineage>
</organism>
<keyword evidence="12 14" id="KW-0100">Branched-chain amino acid biosynthesis</keyword>